<protein>
    <submittedName>
        <fullName evidence="9">ABC transporter permease</fullName>
    </submittedName>
</protein>
<dbReference type="EMBL" id="DVHU01000004">
    <property type="protein sequence ID" value="HIR91842.1"/>
    <property type="molecule type" value="Genomic_DNA"/>
</dbReference>
<feature type="transmembrane region" description="Helical" evidence="8">
    <location>
        <begin position="169"/>
        <end position="189"/>
    </location>
</feature>
<dbReference type="AlphaFoldDB" id="A0A9D1JF58"/>
<comment type="subcellular location">
    <subcellularLocation>
        <location evidence="1">Cell membrane</location>
        <topology evidence="1">Multi-pass membrane protein</topology>
    </subcellularLocation>
</comment>
<dbReference type="PANTHER" id="PTHR32196:SF21">
    <property type="entry name" value="ABC TRANSPORTER PERMEASE PROTEIN YPHD-RELATED"/>
    <property type="match status" value="1"/>
</dbReference>
<dbReference type="Pfam" id="PF02653">
    <property type="entry name" value="BPD_transp_2"/>
    <property type="match status" value="1"/>
</dbReference>
<evidence type="ECO:0000313" key="9">
    <source>
        <dbReference type="EMBL" id="HIR91842.1"/>
    </source>
</evidence>
<dbReference type="InterPro" id="IPR001851">
    <property type="entry name" value="ABC_transp_permease"/>
</dbReference>
<feature type="transmembrane region" description="Helical" evidence="8">
    <location>
        <begin position="301"/>
        <end position="320"/>
    </location>
</feature>
<evidence type="ECO:0000256" key="4">
    <source>
        <dbReference type="ARBA" id="ARBA00022519"/>
    </source>
</evidence>
<feature type="transmembrane region" description="Helical" evidence="8">
    <location>
        <begin position="221"/>
        <end position="240"/>
    </location>
</feature>
<evidence type="ECO:0000256" key="1">
    <source>
        <dbReference type="ARBA" id="ARBA00004651"/>
    </source>
</evidence>
<dbReference type="GO" id="GO:0005886">
    <property type="term" value="C:plasma membrane"/>
    <property type="evidence" value="ECO:0007669"/>
    <property type="project" value="UniProtKB-SubCell"/>
</dbReference>
<evidence type="ECO:0000256" key="3">
    <source>
        <dbReference type="ARBA" id="ARBA00022475"/>
    </source>
</evidence>
<evidence type="ECO:0000256" key="2">
    <source>
        <dbReference type="ARBA" id="ARBA00022448"/>
    </source>
</evidence>
<keyword evidence="5 8" id="KW-0812">Transmembrane</keyword>
<comment type="caution">
    <text evidence="9">The sequence shown here is derived from an EMBL/GenBank/DDBJ whole genome shotgun (WGS) entry which is preliminary data.</text>
</comment>
<accession>A0A9D1JF58</accession>
<dbReference type="Proteomes" id="UP000886841">
    <property type="component" value="Unassembled WGS sequence"/>
</dbReference>
<dbReference type="PANTHER" id="PTHR32196">
    <property type="entry name" value="ABC TRANSPORTER PERMEASE PROTEIN YPHD-RELATED-RELATED"/>
    <property type="match status" value="1"/>
</dbReference>
<evidence type="ECO:0000313" key="10">
    <source>
        <dbReference type="Proteomes" id="UP000886841"/>
    </source>
</evidence>
<keyword evidence="7 8" id="KW-0472">Membrane</keyword>
<dbReference type="GO" id="GO:0022857">
    <property type="term" value="F:transmembrane transporter activity"/>
    <property type="evidence" value="ECO:0007669"/>
    <property type="project" value="InterPro"/>
</dbReference>
<evidence type="ECO:0000256" key="5">
    <source>
        <dbReference type="ARBA" id="ARBA00022692"/>
    </source>
</evidence>
<reference evidence="9" key="2">
    <citation type="journal article" date="2021" name="PeerJ">
        <title>Extensive microbial diversity within the chicken gut microbiome revealed by metagenomics and culture.</title>
        <authorList>
            <person name="Gilroy R."/>
            <person name="Ravi A."/>
            <person name="Getino M."/>
            <person name="Pursley I."/>
            <person name="Horton D.L."/>
            <person name="Alikhan N.F."/>
            <person name="Baker D."/>
            <person name="Gharbi K."/>
            <person name="Hall N."/>
            <person name="Watson M."/>
            <person name="Adriaenssens E.M."/>
            <person name="Foster-Nyarko E."/>
            <person name="Jarju S."/>
            <person name="Secka A."/>
            <person name="Antonio M."/>
            <person name="Oren A."/>
            <person name="Chaudhuri R.R."/>
            <person name="La Ragione R."/>
            <person name="Hildebrand F."/>
            <person name="Pallen M.J."/>
        </authorList>
    </citation>
    <scope>NUCLEOTIDE SEQUENCE</scope>
    <source>
        <strain evidence="9">ChiSxjej1B13-7041</strain>
    </source>
</reference>
<keyword evidence="6 8" id="KW-1133">Transmembrane helix</keyword>
<feature type="transmembrane region" description="Helical" evidence="8">
    <location>
        <begin position="102"/>
        <end position="123"/>
    </location>
</feature>
<gene>
    <name evidence="9" type="ORF">IAB98_00290</name>
</gene>
<sequence length="326" mass="34454">MAVKTEKKVLGMERETFRQLMGKYGVSLIMVVMIIAIAIYNPRFLSGTNLINVITQVSINGMLAFGMCLCITIGGIDLTVGAQLALVGVIMGQVITNSGMPVIVGVLVGVGMATLFGFINGFFIAKFNMFPFVVTLSMQLVIRGAAQVISGGRAITFDATVKNMYYGKFLGIPYPILALIVVFILMYIMFHWMKLGRYILAVGGNANAAVASGVNEMKIRIICHTLSGLLAGIAGVIMAAKTGTGQSNIGVSYETDAVAAAVIGGTSFAGGIATMPGVMIGILIVGFIYNGINMIGIDANWQSIIRGLVIIATVMLDMAINGKNRK</sequence>
<name>A0A9D1JF58_9FIRM</name>
<proteinExistence type="predicted"/>
<feature type="transmembrane region" description="Helical" evidence="8">
    <location>
        <begin position="260"/>
        <end position="289"/>
    </location>
</feature>
<organism evidence="9 10">
    <name type="scientific">Candidatus Egerieimonas intestinavium</name>
    <dbReference type="NCBI Taxonomy" id="2840777"/>
    <lineage>
        <taxon>Bacteria</taxon>
        <taxon>Bacillati</taxon>
        <taxon>Bacillota</taxon>
        <taxon>Clostridia</taxon>
        <taxon>Lachnospirales</taxon>
        <taxon>Lachnospiraceae</taxon>
        <taxon>Lachnospiraceae incertae sedis</taxon>
        <taxon>Candidatus Egerieimonas</taxon>
    </lineage>
</organism>
<evidence type="ECO:0000256" key="7">
    <source>
        <dbReference type="ARBA" id="ARBA00023136"/>
    </source>
</evidence>
<keyword evidence="2" id="KW-0813">Transport</keyword>
<feature type="transmembrane region" description="Helical" evidence="8">
    <location>
        <begin position="21"/>
        <end position="41"/>
    </location>
</feature>
<keyword evidence="4" id="KW-0997">Cell inner membrane</keyword>
<dbReference type="CDD" id="cd06579">
    <property type="entry name" value="TM_PBP1_transp_AraH_like"/>
    <property type="match status" value="1"/>
</dbReference>
<evidence type="ECO:0000256" key="6">
    <source>
        <dbReference type="ARBA" id="ARBA00022989"/>
    </source>
</evidence>
<evidence type="ECO:0000256" key="8">
    <source>
        <dbReference type="SAM" id="Phobius"/>
    </source>
</evidence>
<keyword evidence="3" id="KW-1003">Cell membrane</keyword>
<feature type="transmembrane region" description="Helical" evidence="8">
    <location>
        <begin position="61"/>
        <end position="90"/>
    </location>
</feature>
<reference evidence="9" key="1">
    <citation type="submission" date="2020-10" db="EMBL/GenBank/DDBJ databases">
        <authorList>
            <person name="Gilroy R."/>
        </authorList>
    </citation>
    <scope>NUCLEOTIDE SEQUENCE</scope>
    <source>
        <strain evidence="9">ChiSxjej1B13-7041</strain>
    </source>
</reference>